<dbReference type="Gene3D" id="3.90.228.10">
    <property type="match status" value="1"/>
</dbReference>
<evidence type="ECO:0000256" key="3">
    <source>
        <dbReference type="PROSITE-ProRule" id="PRU00024"/>
    </source>
</evidence>
<dbReference type="PANTHER" id="PTHR31717">
    <property type="entry name" value="ZINC FINGER PROTEIN CONSTANS-LIKE 10"/>
    <property type="match status" value="1"/>
</dbReference>
<dbReference type="CDD" id="cd19756">
    <property type="entry name" value="Bbox2"/>
    <property type="match status" value="1"/>
</dbReference>
<accession>A0A0L0D1S1</accession>
<dbReference type="GO" id="GO:0008270">
    <property type="term" value="F:zinc ion binding"/>
    <property type="evidence" value="ECO:0007669"/>
    <property type="project" value="UniProtKB-KW"/>
</dbReference>
<dbReference type="InterPro" id="IPR000315">
    <property type="entry name" value="Znf_B-box"/>
</dbReference>
<dbReference type="eggNOG" id="KOG2177">
    <property type="taxonomic scope" value="Eukaryota"/>
</dbReference>
<keyword evidence="2" id="KW-0862">Zinc</keyword>
<dbReference type="InterPro" id="IPR049808">
    <property type="entry name" value="CONSTANS-like_Bbox1"/>
</dbReference>
<feature type="domain" description="B box-type" evidence="4">
    <location>
        <begin position="238"/>
        <end position="280"/>
    </location>
</feature>
<dbReference type="Pfam" id="PF00643">
    <property type="entry name" value="zf-B_box"/>
    <property type="match status" value="2"/>
</dbReference>
<dbReference type="Proteomes" id="UP000054408">
    <property type="component" value="Unassembled WGS sequence"/>
</dbReference>
<dbReference type="EMBL" id="GL349433">
    <property type="protein sequence ID" value="KNC46156.1"/>
    <property type="molecule type" value="Genomic_DNA"/>
</dbReference>
<evidence type="ECO:0000313" key="5">
    <source>
        <dbReference type="EMBL" id="KNC46156.1"/>
    </source>
</evidence>
<dbReference type="AlphaFoldDB" id="A0A0L0D1S1"/>
<proteinExistence type="predicted"/>
<dbReference type="SUPFAM" id="SSF57845">
    <property type="entry name" value="B-box zinc-binding domain"/>
    <property type="match status" value="1"/>
</dbReference>
<evidence type="ECO:0000313" key="6">
    <source>
        <dbReference type="Proteomes" id="UP000054408"/>
    </source>
</evidence>
<evidence type="ECO:0000259" key="4">
    <source>
        <dbReference type="PROSITE" id="PS50119"/>
    </source>
</evidence>
<dbReference type="CDD" id="cd19821">
    <property type="entry name" value="Bbox1_BBX-like"/>
    <property type="match status" value="1"/>
</dbReference>
<dbReference type="SMART" id="SM00336">
    <property type="entry name" value="BBOX"/>
    <property type="match status" value="2"/>
</dbReference>
<keyword evidence="6" id="KW-1185">Reference proteome</keyword>
<dbReference type="PROSITE" id="PS50119">
    <property type="entry name" value="ZF_BBOX"/>
    <property type="match status" value="2"/>
</dbReference>
<dbReference type="GeneID" id="25560089"/>
<name>A0A0L0D1S1_THETB</name>
<organism evidence="5 6">
    <name type="scientific">Thecamonas trahens ATCC 50062</name>
    <dbReference type="NCBI Taxonomy" id="461836"/>
    <lineage>
        <taxon>Eukaryota</taxon>
        <taxon>Apusozoa</taxon>
        <taxon>Apusomonadida</taxon>
        <taxon>Apusomonadidae</taxon>
        <taxon>Thecamonas</taxon>
    </lineage>
</organism>
<dbReference type="OrthoDB" id="153872at2759"/>
<keyword evidence="1" id="KW-0479">Metal-binding</keyword>
<sequence length="551" mass="60058">MAQHTPVPRLSLEFAKVEYQLKLALQATTVELDEVAAIGNPNLSLAFEARAAEMMTLYAWVDAALVGDLNSVDEVMARGFRFQDAGMLFAVGSIVIPDGAPRDHQYMLCKIAVGRSYVVEEEALQAARVEIPEGYDSIYVHSAASEEAHVYHHEYLLQDPAQVLPLFLVNFKFDPASEAAAGVTLCEVCEEAEATLYCQQDDARLCKECDAEIHSANKLVQRHTRSELGAVPLAFGDCAYHPGNSVEYFCPIDHVPVCVHCKMIGSHASGEAASHKLITIREAYAAALDAANRDDPTVGSKRSDILKKLSGIDSSLRAVQANAAAAEERIYELLQAALFQLQVSTQAKLALLLGDELEMRRQLGELEHMDAFLTYQRSVLKPTNFLEAWNKHLLLRAEIHDTAPESLRPLSDVQADLQVVGEVVVTTASAQGPGQGMPPVDHARAAHDLDMRAMLASKASSNFRALVFRDSPARVPDPADRNPAAAIESSMIAAGDLGRSDYGPRHDDSVLRAHNDSMLSSVPHSAAKPVVKSTTDLWSESLNRHFAAHPR</sequence>
<dbReference type="Gene3D" id="3.30.160.60">
    <property type="entry name" value="Classic Zinc Finger"/>
    <property type="match status" value="1"/>
</dbReference>
<feature type="domain" description="B box-type" evidence="4">
    <location>
        <begin position="181"/>
        <end position="228"/>
    </location>
</feature>
<reference evidence="5 6" key="1">
    <citation type="submission" date="2010-05" db="EMBL/GenBank/DDBJ databases">
        <title>The Genome Sequence of Thecamonas trahens ATCC 50062.</title>
        <authorList>
            <consortium name="The Broad Institute Genome Sequencing Platform"/>
            <person name="Russ C."/>
            <person name="Cuomo C."/>
            <person name="Shea T."/>
            <person name="Young S.K."/>
            <person name="Zeng Q."/>
            <person name="Koehrsen M."/>
            <person name="Haas B."/>
            <person name="Borodovsky M."/>
            <person name="Guigo R."/>
            <person name="Alvarado L."/>
            <person name="Berlin A."/>
            <person name="Bochicchio J."/>
            <person name="Borenstein D."/>
            <person name="Chapman S."/>
            <person name="Chen Z."/>
            <person name="Freedman E."/>
            <person name="Gellesch M."/>
            <person name="Goldberg J."/>
            <person name="Griggs A."/>
            <person name="Gujja S."/>
            <person name="Heilman E."/>
            <person name="Heiman D."/>
            <person name="Hepburn T."/>
            <person name="Howarth C."/>
            <person name="Jen D."/>
            <person name="Larson L."/>
            <person name="Mehta T."/>
            <person name="Park D."/>
            <person name="Pearson M."/>
            <person name="Roberts A."/>
            <person name="Saif S."/>
            <person name="Shenoy N."/>
            <person name="Sisk P."/>
            <person name="Stolte C."/>
            <person name="Sykes S."/>
            <person name="Thomson T."/>
            <person name="Walk T."/>
            <person name="White J."/>
            <person name="Yandava C."/>
            <person name="Burger G."/>
            <person name="Gray M.W."/>
            <person name="Holland P.W.H."/>
            <person name="King N."/>
            <person name="Lang F.B.F."/>
            <person name="Roger A.J."/>
            <person name="Ruiz-Trillo I."/>
            <person name="Lander E."/>
            <person name="Nusbaum C."/>
        </authorList>
    </citation>
    <scope>NUCLEOTIDE SEQUENCE [LARGE SCALE GENOMIC DNA]</scope>
    <source>
        <strain evidence="5 6">ATCC 50062</strain>
    </source>
</reference>
<keyword evidence="3" id="KW-0863">Zinc-finger</keyword>
<evidence type="ECO:0000256" key="1">
    <source>
        <dbReference type="ARBA" id="ARBA00022723"/>
    </source>
</evidence>
<dbReference type="PANTHER" id="PTHR31717:SF45">
    <property type="entry name" value="ZINC FINGER PROTEIN CONSTANS-LIKE 14-RELATED"/>
    <property type="match status" value="1"/>
</dbReference>
<dbReference type="RefSeq" id="XP_013763132.1">
    <property type="nucleotide sequence ID" value="XM_013907678.1"/>
</dbReference>
<protein>
    <recommendedName>
        <fullName evidence="4">B box-type domain-containing protein</fullName>
    </recommendedName>
</protein>
<dbReference type="OMA" id="FRDSEEW"/>
<gene>
    <name evidence="5" type="ORF">AMSG_00274</name>
</gene>
<evidence type="ECO:0000256" key="2">
    <source>
        <dbReference type="ARBA" id="ARBA00022833"/>
    </source>
</evidence>